<evidence type="ECO:0000313" key="2">
    <source>
        <dbReference type="EMBL" id="KYQ91403.1"/>
    </source>
</evidence>
<evidence type="ECO:0000313" key="3">
    <source>
        <dbReference type="Proteomes" id="UP000076078"/>
    </source>
</evidence>
<keyword evidence="3" id="KW-1185">Reference proteome</keyword>
<feature type="chain" id="PRO_5007593112" evidence="1">
    <location>
        <begin position="20"/>
        <end position="140"/>
    </location>
</feature>
<organism evidence="2 3">
    <name type="scientific">Tieghemostelium lacteum</name>
    <name type="common">Slime mold</name>
    <name type="synonym">Dictyostelium lacteum</name>
    <dbReference type="NCBI Taxonomy" id="361077"/>
    <lineage>
        <taxon>Eukaryota</taxon>
        <taxon>Amoebozoa</taxon>
        <taxon>Evosea</taxon>
        <taxon>Eumycetozoa</taxon>
        <taxon>Dictyostelia</taxon>
        <taxon>Dictyosteliales</taxon>
        <taxon>Raperosteliaceae</taxon>
        <taxon>Tieghemostelium</taxon>
    </lineage>
</organism>
<sequence length="140" mass="14833">MKYLATLLILAIIASVSIAADIELCTYCESVENCKGDSFKCASYVEGVCSQLLNSCDGTDIPSSFGVFYSPSGGSDEYLVKLYTNSNCTNPAAIPSTSKPCGSENCDPIFESWVSCDSAANTLTVSLLVLALVVMFSTLF</sequence>
<comment type="caution">
    <text evidence="2">The sequence shown here is derived from an EMBL/GenBank/DDBJ whole genome shotgun (WGS) entry which is preliminary data.</text>
</comment>
<keyword evidence="1" id="KW-0732">Signal</keyword>
<dbReference type="InParanoid" id="A0A151ZBS6"/>
<accession>A0A151ZBS6</accession>
<dbReference type="AlphaFoldDB" id="A0A151ZBS6"/>
<feature type="signal peptide" evidence="1">
    <location>
        <begin position="1"/>
        <end position="19"/>
    </location>
</feature>
<reference evidence="2 3" key="1">
    <citation type="submission" date="2015-12" db="EMBL/GenBank/DDBJ databases">
        <title>Dictyostelia acquired genes for synthesis and detection of signals that induce cell-type specialization by lateral gene transfer from prokaryotes.</title>
        <authorList>
            <person name="Gloeckner G."/>
            <person name="Schaap P."/>
        </authorList>
    </citation>
    <scope>NUCLEOTIDE SEQUENCE [LARGE SCALE GENOMIC DNA]</scope>
    <source>
        <strain evidence="2 3">TK</strain>
    </source>
</reference>
<evidence type="ECO:0000256" key="1">
    <source>
        <dbReference type="SAM" id="SignalP"/>
    </source>
</evidence>
<dbReference type="EMBL" id="LODT01000035">
    <property type="protein sequence ID" value="KYQ91403.1"/>
    <property type="molecule type" value="Genomic_DNA"/>
</dbReference>
<dbReference type="Proteomes" id="UP000076078">
    <property type="component" value="Unassembled WGS sequence"/>
</dbReference>
<proteinExistence type="predicted"/>
<name>A0A151ZBS6_TIELA</name>
<protein>
    <submittedName>
        <fullName evidence="2">Uncharacterized protein</fullName>
    </submittedName>
</protein>
<gene>
    <name evidence="2" type="ORF">DLAC_08366</name>
</gene>